<comment type="similarity">
    <text evidence="2 5">Belongs to the acyl-CoA dehydrogenase family.</text>
</comment>
<feature type="compositionally biased region" description="Polar residues" evidence="6">
    <location>
        <begin position="1"/>
        <end position="14"/>
    </location>
</feature>
<dbReference type="InterPro" id="IPR052904">
    <property type="entry name" value="Acyl-CoA_dehydrogenase-like"/>
</dbReference>
<evidence type="ECO:0000259" key="8">
    <source>
        <dbReference type="Pfam" id="PF02770"/>
    </source>
</evidence>
<keyword evidence="3 5" id="KW-0285">Flavoprotein</keyword>
<dbReference type="InterPro" id="IPR036250">
    <property type="entry name" value="AcylCo_DH-like_C"/>
</dbReference>
<dbReference type="Proteomes" id="UP000267128">
    <property type="component" value="Unassembled WGS sequence"/>
</dbReference>
<dbReference type="Gene3D" id="6.10.250.600">
    <property type="match status" value="1"/>
</dbReference>
<dbReference type="EMBL" id="RJSE01000007">
    <property type="protein sequence ID" value="RNL62940.1"/>
    <property type="molecule type" value="Genomic_DNA"/>
</dbReference>
<evidence type="ECO:0000256" key="2">
    <source>
        <dbReference type="ARBA" id="ARBA00009347"/>
    </source>
</evidence>
<dbReference type="InterPro" id="IPR041504">
    <property type="entry name" value="AidB_N"/>
</dbReference>
<dbReference type="Pfam" id="PF00441">
    <property type="entry name" value="Acyl-CoA_dh_1"/>
    <property type="match status" value="1"/>
</dbReference>
<dbReference type="Gene3D" id="2.40.110.20">
    <property type="match status" value="1"/>
</dbReference>
<sequence length="561" mass="59558">MTTSTERPDQTSATLPAGETHEVTNQPPPHAPYDAAADAALLEGLHREGAGWAEADVRRLGQLAGSEEAQRWAEEANRFEPELRTVDRYGNRIDEVEFHPSWHHLMRTSVAEGGAGAAWVDPRPGAHVARTAGGLAWQHTEAGHGCPITMTYAVVPALRHQPDLAAIYEPGLTSRVYDPGLRVPTEKRGLLAGMGMTEKQGGSDVRTNSTIATPTAEPGVFTLTGHKWFTSAPMCDVFLVLAQAPGGLSCFLVPRILPDGTRNAFRIVRLKDKLGNRSNASSEPEFDGTVAWLVGEQGRGVKTIIEMVSCTRLDCVTGSAGMMRKALVEAGHHVQHRAAFGKTLIDQPLMRNVVADLAIESEAATTLALRLAGAADRGIRGDEGEQAFRRIATAIGKYWVTKRGAAFTAEAMECFGGNGYVEDSGMPRLYREAPLNSIWEGSGNVNALDVLRALGKEPDSLDALMGELALSAGGDARLDAAVGRLGAALGDLDSIEVRARGLVEQMALVLQGSLLVRHAPAAVADAFCASRLDGQGGLAFGTLPAGTDFTAILDRALPEGS</sequence>
<proteinExistence type="inferred from homology"/>
<dbReference type="Pfam" id="PF02770">
    <property type="entry name" value="Acyl-CoA_dh_M"/>
    <property type="match status" value="1"/>
</dbReference>
<dbReference type="OrthoDB" id="9771038at2"/>
<dbReference type="InterPro" id="IPR009075">
    <property type="entry name" value="AcylCo_DH/oxidase_C"/>
</dbReference>
<comment type="cofactor">
    <cofactor evidence="1 5">
        <name>FAD</name>
        <dbReference type="ChEBI" id="CHEBI:57692"/>
    </cofactor>
</comment>
<evidence type="ECO:0000256" key="4">
    <source>
        <dbReference type="ARBA" id="ARBA00022827"/>
    </source>
</evidence>
<keyword evidence="5" id="KW-0560">Oxidoreductase</keyword>
<dbReference type="AlphaFoldDB" id="A0A3N0CHL0"/>
<feature type="domain" description="Adaptive response protein AidB N-terminal" evidence="9">
    <location>
        <begin position="25"/>
        <end position="179"/>
    </location>
</feature>
<dbReference type="GO" id="GO:0003995">
    <property type="term" value="F:acyl-CoA dehydrogenase activity"/>
    <property type="evidence" value="ECO:0007669"/>
    <property type="project" value="InterPro"/>
</dbReference>
<dbReference type="InterPro" id="IPR006089">
    <property type="entry name" value="Acyl-CoA_DH_CS"/>
</dbReference>
<evidence type="ECO:0000256" key="5">
    <source>
        <dbReference type="RuleBase" id="RU362125"/>
    </source>
</evidence>
<dbReference type="InterPro" id="IPR009100">
    <property type="entry name" value="AcylCoA_DH/oxidase_NM_dom_sf"/>
</dbReference>
<keyword evidence="4 5" id="KW-0274">FAD</keyword>
<dbReference type="RefSeq" id="WP_123228232.1">
    <property type="nucleotide sequence ID" value="NZ_RJSE01000007.1"/>
</dbReference>
<evidence type="ECO:0000259" key="9">
    <source>
        <dbReference type="Pfam" id="PF18158"/>
    </source>
</evidence>
<dbReference type="PANTHER" id="PTHR42707">
    <property type="entry name" value="ACYL-COA DEHYDROGENASE"/>
    <property type="match status" value="1"/>
</dbReference>
<organism evidence="10 11">
    <name type="scientific">Nocardioides marmoriginsengisoli</name>
    <dbReference type="NCBI Taxonomy" id="661483"/>
    <lineage>
        <taxon>Bacteria</taxon>
        <taxon>Bacillati</taxon>
        <taxon>Actinomycetota</taxon>
        <taxon>Actinomycetes</taxon>
        <taxon>Propionibacteriales</taxon>
        <taxon>Nocardioidaceae</taxon>
        <taxon>Nocardioides</taxon>
    </lineage>
</organism>
<dbReference type="SUPFAM" id="SSF47203">
    <property type="entry name" value="Acyl-CoA dehydrogenase C-terminal domain-like"/>
    <property type="match status" value="1"/>
</dbReference>
<dbReference type="InterPro" id="IPR006091">
    <property type="entry name" value="Acyl-CoA_Oxase/DH_mid-dom"/>
</dbReference>
<dbReference type="PANTHER" id="PTHR42707:SF3">
    <property type="entry name" value="ACYL-COA DEHYDROGENASE AIDB-RELATED"/>
    <property type="match status" value="1"/>
</dbReference>
<name>A0A3N0CHL0_9ACTN</name>
<keyword evidence="11" id="KW-1185">Reference proteome</keyword>
<feature type="domain" description="Acyl-CoA dehydrogenase/oxidase C-terminal" evidence="7">
    <location>
        <begin position="298"/>
        <end position="454"/>
    </location>
</feature>
<evidence type="ECO:0000256" key="1">
    <source>
        <dbReference type="ARBA" id="ARBA00001974"/>
    </source>
</evidence>
<reference evidence="10 11" key="1">
    <citation type="submission" date="2018-11" db="EMBL/GenBank/DDBJ databases">
        <authorList>
            <person name="Li F."/>
        </authorList>
    </citation>
    <scope>NUCLEOTIDE SEQUENCE [LARGE SCALE GENOMIC DNA]</scope>
    <source>
        <strain evidence="10 11">Gsoil 097</strain>
    </source>
</reference>
<feature type="region of interest" description="Disordered" evidence="6">
    <location>
        <begin position="1"/>
        <end position="33"/>
    </location>
</feature>
<gene>
    <name evidence="10" type="ORF">EFK50_14540</name>
</gene>
<dbReference type="Gene3D" id="1.20.140.10">
    <property type="entry name" value="Butyryl-CoA Dehydrogenase, subunit A, domain 3"/>
    <property type="match status" value="1"/>
</dbReference>
<protein>
    <submittedName>
        <fullName evidence="10">DNA alkylation response protein</fullName>
    </submittedName>
</protein>
<evidence type="ECO:0000256" key="3">
    <source>
        <dbReference type="ARBA" id="ARBA00022630"/>
    </source>
</evidence>
<evidence type="ECO:0000259" key="7">
    <source>
        <dbReference type="Pfam" id="PF00441"/>
    </source>
</evidence>
<dbReference type="PROSITE" id="PS00073">
    <property type="entry name" value="ACYL_COA_DH_2"/>
    <property type="match status" value="1"/>
</dbReference>
<dbReference type="SUPFAM" id="SSF56645">
    <property type="entry name" value="Acyl-CoA dehydrogenase NM domain-like"/>
    <property type="match status" value="1"/>
</dbReference>
<dbReference type="Pfam" id="PF18158">
    <property type="entry name" value="AidB_N"/>
    <property type="match status" value="1"/>
</dbReference>
<evidence type="ECO:0000256" key="6">
    <source>
        <dbReference type="SAM" id="MobiDB-lite"/>
    </source>
</evidence>
<accession>A0A3N0CHL0</accession>
<evidence type="ECO:0000313" key="11">
    <source>
        <dbReference type="Proteomes" id="UP000267128"/>
    </source>
</evidence>
<comment type="caution">
    <text evidence="10">The sequence shown here is derived from an EMBL/GenBank/DDBJ whole genome shotgun (WGS) entry which is preliminary data.</text>
</comment>
<feature type="domain" description="Acyl-CoA oxidase/dehydrogenase middle" evidence="8">
    <location>
        <begin position="194"/>
        <end position="287"/>
    </location>
</feature>
<evidence type="ECO:0000313" key="10">
    <source>
        <dbReference type="EMBL" id="RNL62940.1"/>
    </source>
</evidence>